<sequence>MERKAKVAEHLTDEEYRLLLRVYADHNSSMGLERRKNYSLSHIVKVERNIKENCLHVHYENGDWWHYCVDGTWY</sequence>
<dbReference type="KEGG" id="vhl:BME96_19000"/>
<reference evidence="1 2" key="1">
    <citation type="submission" date="2016-11" db="EMBL/GenBank/DDBJ databases">
        <title>Complete genome sequencing of Virgibacillus halodenitrificans PDB-F2.</title>
        <authorList>
            <person name="Sun Z."/>
            <person name="Zhou Y."/>
            <person name="Li H."/>
        </authorList>
    </citation>
    <scope>NUCLEOTIDE SEQUENCE [LARGE SCALE GENOMIC DNA]</scope>
    <source>
        <strain evidence="1 2">PDB-F2</strain>
        <plasmid evidence="1 2">unnamed1</plasmid>
    </source>
</reference>
<geneLocation type="plasmid" evidence="1 2">
    <name>unnamed1</name>
</geneLocation>
<gene>
    <name evidence="1" type="ORF">BME96_19000</name>
</gene>
<protein>
    <submittedName>
        <fullName evidence="1">Uncharacterized protein</fullName>
    </submittedName>
</protein>
<dbReference type="Proteomes" id="UP000182945">
    <property type="component" value="Plasmid unnamed1"/>
</dbReference>
<keyword evidence="1" id="KW-0614">Plasmid</keyword>
<accession>A0AAC9J389</accession>
<dbReference type="RefSeq" id="WP_071650092.1">
    <property type="nucleotide sequence ID" value="NZ_CP017963.1"/>
</dbReference>
<dbReference type="GeneID" id="71516502"/>
<evidence type="ECO:0000313" key="1">
    <source>
        <dbReference type="EMBL" id="APC50372.1"/>
    </source>
</evidence>
<dbReference type="EMBL" id="CP017963">
    <property type="protein sequence ID" value="APC50372.1"/>
    <property type="molecule type" value="Genomic_DNA"/>
</dbReference>
<evidence type="ECO:0000313" key="2">
    <source>
        <dbReference type="Proteomes" id="UP000182945"/>
    </source>
</evidence>
<proteinExistence type="predicted"/>
<dbReference type="AlphaFoldDB" id="A0AAC9J389"/>
<organism evidence="1 2">
    <name type="scientific">Virgibacillus halodenitrificans</name>
    <name type="common">Bacillus halodenitrificans</name>
    <dbReference type="NCBI Taxonomy" id="1482"/>
    <lineage>
        <taxon>Bacteria</taxon>
        <taxon>Bacillati</taxon>
        <taxon>Bacillota</taxon>
        <taxon>Bacilli</taxon>
        <taxon>Bacillales</taxon>
        <taxon>Bacillaceae</taxon>
        <taxon>Virgibacillus</taxon>
    </lineage>
</organism>
<name>A0AAC9J389_VIRHA</name>